<reference evidence="3" key="1">
    <citation type="submission" date="2014-09" db="EMBL/GenBank/DDBJ databases">
        <authorList>
            <person name="Magalhaes I.L.F."/>
            <person name="Oliveira U."/>
            <person name="Santos F.R."/>
            <person name="Vidigal T.H.D.A."/>
            <person name="Brescovit A.D."/>
            <person name="Santos A.J."/>
        </authorList>
    </citation>
    <scope>NUCLEOTIDE SEQUENCE</scope>
    <source>
        <tissue evidence="3">Shoot tissue taken approximately 20 cm above the soil surface</tissue>
    </source>
</reference>
<dbReference type="InterPro" id="IPR039640">
    <property type="entry name" value="SCAB"/>
</dbReference>
<proteinExistence type="predicted"/>
<name>A0A0A9DKA4_ARUDO</name>
<feature type="domain" description="Stomatal closure-related actin-binding protein Ig" evidence="1">
    <location>
        <begin position="74"/>
        <end position="171"/>
    </location>
</feature>
<dbReference type="InterPro" id="IPR032009">
    <property type="entry name" value="SCAB_CC"/>
</dbReference>
<dbReference type="GO" id="GO:0010119">
    <property type="term" value="P:regulation of stomatal movement"/>
    <property type="evidence" value="ECO:0007669"/>
    <property type="project" value="InterPro"/>
</dbReference>
<dbReference type="Gene3D" id="2.60.40.2700">
    <property type="match status" value="1"/>
</dbReference>
<reference evidence="3" key="2">
    <citation type="journal article" date="2015" name="Data Brief">
        <title>Shoot transcriptome of the giant reed, Arundo donax.</title>
        <authorList>
            <person name="Barrero R.A."/>
            <person name="Guerrero F.D."/>
            <person name="Moolhuijzen P."/>
            <person name="Goolsby J.A."/>
            <person name="Tidwell J."/>
            <person name="Bellgard S.E."/>
            <person name="Bellgard M.I."/>
        </authorList>
    </citation>
    <scope>NUCLEOTIDE SEQUENCE</scope>
    <source>
        <tissue evidence="3">Shoot tissue taken approximately 20 cm above the soil surface</tissue>
    </source>
</reference>
<dbReference type="EMBL" id="GBRH01213698">
    <property type="protein sequence ID" value="JAD84197.1"/>
    <property type="molecule type" value="Transcribed_RNA"/>
</dbReference>
<accession>A0A0A9DKA4</accession>
<evidence type="ECO:0000259" key="1">
    <source>
        <dbReference type="Pfam" id="PF16709"/>
    </source>
</evidence>
<evidence type="ECO:0000313" key="3">
    <source>
        <dbReference type="EMBL" id="JAD84197.1"/>
    </source>
</evidence>
<dbReference type="GO" id="GO:0007015">
    <property type="term" value="P:actin filament organization"/>
    <property type="evidence" value="ECO:0007669"/>
    <property type="project" value="InterPro"/>
</dbReference>
<dbReference type="AlphaFoldDB" id="A0A0A9DKA4"/>
<evidence type="ECO:0000259" key="2">
    <source>
        <dbReference type="Pfam" id="PF16712"/>
    </source>
</evidence>
<feature type="domain" description="Stomatal closure-related actin-binding protein coiled-coil" evidence="2">
    <location>
        <begin position="1"/>
        <end position="60"/>
    </location>
</feature>
<dbReference type="InterPro" id="IPR032015">
    <property type="entry name" value="SCAB-Ig"/>
</dbReference>
<sequence length="179" mass="20187">MSQSTGKQDMEELKKEVREARRIKMLHNASKAMDLENEIRILRKTFSEKSTDRVNLLKELELHKRLKDNGPPLFDLEGLQCLGSMLRIVARSGTSIDLSNISIQWFRIHPKGSNKEIISGATRPVYALEPHDVGRYVQAEVNFDGEIAVAKTAGPVDPDAGLVDYVETLVRKPETEFNV</sequence>
<dbReference type="PANTHER" id="PTHR31172">
    <property type="entry name" value="STOMATAL CLOSURE-RELATED ACTIN-BINDING PROTEIN 1"/>
    <property type="match status" value="1"/>
</dbReference>
<dbReference type="PANTHER" id="PTHR31172:SF4">
    <property type="entry name" value="STOMATAL CLOSURE-RELATED ACTIN-BINDING PROTEIN 1"/>
    <property type="match status" value="1"/>
</dbReference>
<dbReference type="Pfam" id="PF16709">
    <property type="entry name" value="SCAB-Ig"/>
    <property type="match status" value="1"/>
</dbReference>
<organism evidence="3">
    <name type="scientific">Arundo donax</name>
    <name type="common">Giant reed</name>
    <name type="synonym">Donax arundinaceus</name>
    <dbReference type="NCBI Taxonomy" id="35708"/>
    <lineage>
        <taxon>Eukaryota</taxon>
        <taxon>Viridiplantae</taxon>
        <taxon>Streptophyta</taxon>
        <taxon>Embryophyta</taxon>
        <taxon>Tracheophyta</taxon>
        <taxon>Spermatophyta</taxon>
        <taxon>Magnoliopsida</taxon>
        <taxon>Liliopsida</taxon>
        <taxon>Poales</taxon>
        <taxon>Poaceae</taxon>
        <taxon>PACMAD clade</taxon>
        <taxon>Arundinoideae</taxon>
        <taxon>Arundineae</taxon>
        <taxon>Arundo</taxon>
    </lineage>
</organism>
<protein>
    <submittedName>
        <fullName evidence="3">Uncharacterized protein</fullName>
    </submittedName>
</protein>
<dbReference type="Pfam" id="PF16712">
    <property type="entry name" value="SCAB_CC"/>
    <property type="match status" value="1"/>
</dbReference>
<dbReference type="GO" id="GO:0003779">
    <property type="term" value="F:actin binding"/>
    <property type="evidence" value="ECO:0007669"/>
    <property type="project" value="InterPro"/>
</dbReference>